<sequence length="72" mass="8252">MEIGTLNQRITILENRVVTDEIGNHTAVWDEAFSCWARATLKSSVENTEAGVTKETQKLEFLIRQSRNWMPS</sequence>
<keyword evidence="2" id="KW-1185">Reference proteome</keyword>
<evidence type="ECO:0000313" key="1">
    <source>
        <dbReference type="EMBL" id="ERJ88065.1"/>
    </source>
</evidence>
<dbReference type="InterPro" id="IPR008767">
    <property type="entry name" value="Phage_SPP1_head-tail_adaptor"/>
</dbReference>
<organism evidence="1 2">
    <name type="scientific">Ruminococcus callidus ATCC 27760</name>
    <dbReference type="NCBI Taxonomy" id="411473"/>
    <lineage>
        <taxon>Bacteria</taxon>
        <taxon>Bacillati</taxon>
        <taxon>Bacillota</taxon>
        <taxon>Clostridia</taxon>
        <taxon>Eubacteriales</taxon>
        <taxon>Oscillospiraceae</taxon>
        <taxon>Ruminococcus</taxon>
    </lineage>
</organism>
<dbReference type="AlphaFoldDB" id="U2K7L1"/>
<dbReference type="Pfam" id="PF05521">
    <property type="entry name" value="Phage_HCP"/>
    <property type="match status" value="1"/>
</dbReference>
<dbReference type="InterPro" id="IPR038666">
    <property type="entry name" value="SSP1_head-tail_sf"/>
</dbReference>
<dbReference type="NCBIfam" id="TIGR01563">
    <property type="entry name" value="gp16_SPP1"/>
    <property type="match status" value="1"/>
</dbReference>
<dbReference type="Proteomes" id="UP000016662">
    <property type="component" value="Unassembled WGS sequence"/>
</dbReference>
<dbReference type="RefSeq" id="WP_021681424.1">
    <property type="nucleotide sequence ID" value="NZ_KI260345.1"/>
</dbReference>
<dbReference type="Gene3D" id="2.40.10.270">
    <property type="entry name" value="Bacteriophage SPP1 head-tail adaptor protein"/>
    <property type="match status" value="1"/>
</dbReference>
<name>U2K7L1_9FIRM</name>
<reference evidence="1 2" key="1">
    <citation type="submission" date="2013-07" db="EMBL/GenBank/DDBJ databases">
        <authorList>
            <person name="Weinstock G."/>
            <person name="Sodergren E."/>
            <person name="Wylie T."/>
            <person name="Fulton L."/>
            <person name="Fulton R."/>
            <person name="Fronick C."/>
            <person name="O'Laughlin M."/>
            <person name="Godfrey J."/>
            <person name="Miner T."/>
            <person name="Herter B."/>
            <person name="Appelbaum E."/>
            <person name="Cordes M."/>
            <person name="Lek S."/>
            <person name="Wollam A."/>
            <person name="Pepin K.H."/>
            <person name="Palsikar V.B."/>
            <person name="Mitreva M."/>
            <person name="Wilson R.K."/>
        </authorList>
    </citation>
    <scope>NUCLEOTIDE SEQUENCE [LARGE SCALE GENOMIC DNA]</scope>
    <source>
        <strain evidence="1 2">ATCC 27760</strain>
    </source>
</reference>
<dbReference type="STRING" id="411473.RUMCAL_03196"/>
<comment type="caution">
    <text evidence="1">The sequence shown here is derived from an EMBL/GenBank/DDBJ whole genome shotgun (WGS) entry which is preliminary data.</text>
</comment>
<gene>
    <name evidence="1" type="ORF">RUMCAL_03196</name>
</gene>
<proteinExistence type="predicted"/>
<protein>
    <submittedName>
        <fullName evidence="1">Uncharacterized protein</fullName>
    </submittedName>
</protein>
<dbReference type="EMBL" id="AWVF01000418">
    <property type="protein sequence ID" value="ERJ88065.1"/>
    <property type="molecule type" value="Genomic_DNA"/>
</dbReference>
<evidence type="ECO:0000313" key="2">
    <source>
        <dbReference type="Proteomes" id="UP000016662"/>
    </source>
</evidence>
<dbReference type="eggNOG" id="COG5614">
    <property type="taxonomic scope" value="Bacteria"/>
</dbReference>
<dbReference type="HOGENOM" id="CLU_2728434_0_0_9"/>
<feature type="non-terminal residue" evidence="1">
    <location>
        <position position="72"/>
    </location>
</feature>
<accession>U2K7L1</accession>
<dbReference type="OrthoDB" id="9811106at2"/>